<evidence type="ECO:0000256" key="1">
    <source>
        <dbReference type="SAM" id="Phobius"/>
    </source>
</evidence>
<evidence type="ECO:0000313" key="3">
    <source>
        <dbReference type="Proteomes" id="UP000316426"/>
    </source>
</evidence>
<reference evidence="2 3" key="1">
    <citation type="submission" date="2019-02" db="EMBL/GenBank/DDBJ databases">
        <title>Deep-cultivation of Planctomycetes and their phenomic and genomic characterization uncovers novel biology.</title>
        <authorList>
            <person name="Wiegand S."/>
            <person name="Jogler M."/>
            <person name="Boedeker C."/>
            <person name="Pinto D."/>
            <person name="Vollmers J."/>
            <person name="Rivas-Marin E."/>
            <person name="Kohn T."/>
            <person name="Peeters S.H."/>
            <person name="Heuer A."/>
            <person name="Rast P."/>
            <person name="Oberbeckmann S."/>
            <person name="Bunk B."/>
            <person name="Jeske O."/>
            <person name="Meyerdierks A."/>
            <person name="Storesund J.E."/>
            <person name="Kallscheuer N."/>
            <person name="Luecker S."/>
            <person name="Lage O.M."/>
            <person name="Pohl T."/>
            <person name="Merkel B.J."/>
            <person name="Hornburger P."/>
            <person name="Mueller R.-W."/>
            <person name="Bruemmer F."/>
            <person name="Labrenz M."/>
            <person name="Spormann A.M."/>
            <person name="Op den Camp H."/>
            <person name="Overmann J."/>
            <person name="Amann R."/>
            <person name="Jetten M.S.M."/>
            <person name="Mascher T."/>
            <person name="Medema M.H."/>
            <person name="Devos D.P."/>
            <person name="Kaster A.-K."/>
            <person name="Ovreas L."/>
            <person name="Rohde M."/>
            <person name="Galperin M.Y."/>
            <person name="Jogler C."/>
        </authorList>
    </citation>
    <scope>NUCLEOTIDE SEQUENCE [LARGE SCALE GENOMIC DNA]</scope>
    <source>
        <strain evidence="2 3">Spa11</strain>
    </source>
</reference>
<evidence type="ECO:0008006" key="4">
    <source>
        <dbReference type="Google" id="ProtNLM"/>
    </source>
</evidence>
<sequence length="208" mass="22396">MTSHGRSPDPLSSRRATPATLWRVALLWGLVVLASFAAIAVYAKTPGRQQPPSAENQSLPPEGRWRIAMAIHPRCPCSKASIAHLQRLLHRYEQRLSVDVYVYRPGATAPQWANSSLVEQVKRLPSLEVHDDVDGAAALGFGIETSGGLVLYSPEGPAVFYGGITPSRGHEGANDGLTAVIDAINGRPTARRRHPVYGCPIFRSGDGS</sequence>
<dbReference type="RefSeq" id="WP_145381861.1">
    <property type="nucleotide sequence ID" value="NZ_CP036350.1"/>
</dbReference>
<gene>
    <name evidence="2" type="ORF">Spa11_02090</name>
</gene>
<dbReference type="SUPFAM" id="SSF52833">
    <property type="entry name" value="Thioredoxin-like"/>
    <property type="match status" value="1"/>
</dbReference>
<dbReference type="KEGG" id="bmei:Spa11_02090"/>
<proteinExistence type="predicted"/>
<accession>A0A518K2P0</accession>
<dbReference type="AlphaFoldDB" id="A0A518K2P0"/>
<keyword evidence="3" id="KW-1185">Reference proteome</keyword>
<dbReference type="InterPro" id="IPR036249">
    <property type="entry name" value="Thioredoxin-like_sf"/>
</dbReference>
<dbReference type="Gene3D" id="3.40.30.10">
    <property type="entry name" value="Glutaredoxin"/>
    <property type="match status" value="1"/>
</dbReference>
<keyword evidence="1" id="KW-0472">Membrane</keyword>
<keyword evidence="1" id="KW-1133">Transmembrane helix</keyword>
<evidence type="ECO:0000313" key="2">
    <source>
        <dbReference type="EMBL" id="QDV72039.1"/>
    </source>
</evidence>
<name>A0A518K2P0_9BACT</name>
<organism evidence="2 3">
    <name type="scientific">Botrimarina mediterranea</name>
    <dbReference type="NCBI Taxonomy" id="2528022"/>
    <lineage>
        <taxon>Bacteria</taxon>
        <taxon>Pseudomonadati</taxon>
        <taxon>Planctomycetota</taxon>
        <taxon>Planctomycetia</taxon>
        <taxon>Pirellulales</taxon>
        <taxon>Lacipirellulaceae</taxon>
        <taxon>Botrimarina</taxon>
    </lineage>
</organism>
<keyword evidence="1" id="KW-0812">Transmembrane</keyword>
<dbReference type="EMBL" id="CP036349">
    <property type="protein sequence ID" value="QDV72039.1"/>
    <property type="molecule type" value="Genomic_DNA"/>
</dbReference>
<feature type="transmembrane region" description="Helical" evidence="1">
    <location>
        <begin position="20"/>
        <end position="43"/>
    </location>
</feature>
<protein>
    <recommendedName>
        <fullName evidence="4">RedB protein</fullName>
    </recommendedName>
</protein>
<dbReference type="Proteomes" id="UP000316426">
    <property type="component" value="Chromosome"/>
</dbReference>